<dbReference type="Pfam" id="PF01206">
    <property type="entry name" value="TusA"/>
    <property type="match status" value="1"/>
</dbReference>
<dbReference type="CDD" id="cd00291">
    <property type="entry name" value="SirA_YedF_YeeD"/>
    <property type="match status" value="1"/>
</dbReference>
<accession>A0ABD5SND6</accession>
<reference evidence="2 3" key="1">
    <citation type="journal article" date="2019" name="Int. J. Syst. Evol. Microbiol.">
        <title>The Global Catalogue of Microorganisms (GCM) 10K type strain sequencing project: providing services to taxonomists for standard genome sequencing and annotation.</title>
        <authorList>
            <consortium name="The Broad Institute Genomics Platform"/>
            <consortium name="The Broad Institute Genome Sequencing Center for Infectious Disease"/>
            <person name="Wu L."/>
            <person name="Ma J."/>
        </authorList>
    </citation>
    <scope>NUCLEOTIDE SEQUENCE [LARGE SCALE GENOMIC DNA]</scope>
    <source>
        <strain evidence="2 3">LMG 29247</strain>
    </source>
</reference>
<dbReference type="InterPro" id="IPR036868">
    <property type="entry name" value="TusA-like_sf"/>
</dbReference>
<evidence type="ECO:0000313" key="3">
    <source>
        <dbReference type="Proteomes" id="UP001596383"/>
    </source>
</evidence>
<gene>
    <name evidence="2" type="ORF">ACFQE6_08990</name>
</gene>
<sequence>MEIDVSGTVCPQTVLIVKRCLEALEPGDELTVVGDYPPAERTIRRSCHKHGYGVSTAATTDSESEFALRIRVTSAAKS</sequence>
<dbReference type="InterPro" id="IPR001455">
    <property type="entry name" value="TusA-like"/>
</dbReference>
<dbReference type="SUPFAM" id="SSF64307">
    <property type="entry name" value="SirA-like"/>
    <property type="match status" value="1"/>
</dbReference>
<dbReference type="EMBL" id="JBHSWV010000132">
    <property type="protein sequence ID" value="MFC6765132.1"/>
    <property type="molecule type" value="Genomic_DNA"/>
</dbReference>
<dbReference type="RefSeq" id="WP_273738166.1">
    <property type="nucleotide sequence ID" value="NZ_JAQIVI010000132.1"/>
</dbReference>
<name>A0ABD5SND6_9EURY</name>
<keyword evidence="3" id="KW-1185">Reference proteome</keyword>
<comment type="caution">
    <text evidence="2">The sequence shown here is derived from an EMBL/GenBank/DDBJ whole genome shotgun (WGS) entry which is preliminary data.</text>
</comment>
<evidence type="ECO:0000259" key="1">
    <source>
        <dbReference type="PROSITE" id="PS01148"/>
    </source>
</evidence>
<protein>
    <submittedName>
        <fullName evidence="2">Sulfurtransferase TusA family protein</fullName>
    </submittedName>
</protein>
<feature type="domain" description="UPF0033" evidence="1">
    <location>
        <begin position="3"/>
        <end position="27"/>
    </location>
</feature>
<dbReference type="Gene3D" id="3.30.110.40">
    <property type="entry name" value="TusA-like domain"/>
    <property type="match status" value="1"/>
</dbReference>
<evidence type="ECO:0000313" key="2">
    <source>
        <dbReference type="EMBL" id="MFC6765132.1"/>
    </source>
</evidence>
<organism evidence="2 3">
    <name type="scientific">Natrinema soli</name>
    <dbReference type="NCBI Taxonomy" id="1930624"/>
    <lineage>
        <taxon>Archaea</taxon>
        <taxon>Methanobacteriati</taxon>
        <taxon>Methanobacteriota</taxon>
        <taxon>Stenosarchaea group</taxon>
        <taxon>Halobacteria</taxon>
        <taxon>Halobacteriales</taxon>
        <taxon>Natrialbaceae</taxon>
        <taxon>Natrinema</taxon>
    </lineage>
</organism>
<dbReference type="AlphaFoldDB" id="A0ABD5SND6"/>
<dbReference type="PROSITE" id="PS01148">
    <property type="entry name" value="UPF0033"/>
    <property type="match status" value="1"/>
</dbReference>
<proteinExistence type="predicted"/>
<dbReference type="Proteomes" id="UP001596383">
    <property type="component" value="Unassembled WGS sequence"/>
</dbReference>